<evidence type="ECO:0000256" key="2">
    <source>
        <dbReference type="ARBA" id="ARBA00022617"/>
    </source>
</evidence>
<evidence type="ECO:0000256" key="1">
    <source>
        <dbReference type="ARBA" id="ARBA00004196"/>
    </source>
</evidence>
<dbReference type="InterPro" id="IPR009056">
    <property type="entry name" value="Cyt_c-like_dom"/>
</dbReference>
<dbReference type="PROSITE" id="PS51007">
    <property type="entry name" value="CYTC"/>
    <property type="match status" value="1"/>
</dbReference>
<sequence length="602" mass="65280">MTHYAFRLSCSLIISAVLSGCGGGGSNSETNDTPTLPSNVSPPEITFTPHTIALLSTESAVVELSFTDDQTAQLSPVIVCENGGVFDASANTYTAPETSSVLVTNCTASVSDNAGNESHATLSITVNPQVADTTAPTISFSPSTLNMASGTSAQVQLSFSDDTDTTLTPQVECVDGAFNDNVYTAPNTRLTRELSCTATVYDAAQNQSTSILTINVAGSAVADLSIDIFNLPNYQNQPVPDYISQDNTEDNPITDLGATLGRVLFYDKNLSTNNTISCASCHQQAHAFSDLAPLSQGVNDVTARHSMRLVNARFAEETRFRWDENAESLEQQTTMPIRDFAEMGFSGNNGAPSFDDLLSKLSAIDYYQDLFALTFGDSNITEERMQRAMAQFIRSIQSFDTKYDIGRDLVANHDEDFPNFTASENAGKRLFTQPFEFETDVIQDQGQVPVEGTGQMFEVSRRISGGINCATCHRPPEFDIDPASLNNGFIRVGAPAGENPRGQFDLSVTRSPSLRELMKPNGELNGGMFHTGLSSNLTGIPAHYDFRRLVPENDNLDPRLAPNGLPQFLDLTNEEAGQLFDFLRTLSGSNVYTDAKWSDPFE</sequence>
<protein>
    <recommendedName>
        <fullName evidence="10">Cytochrome c domain-containing protein</fullName>
    </recommendedName>
</protein>
<dbReference type="PROSITE" id="PS51257">
    <property type="entry name" value="PROKAR_LIPOPROTEIN"/>
    <property type="match status" value="1"/>
</dbReference>
<accession>A0ABQ6HAQ8</accession>
<dbReference type="Gene3D" id="1.10.760.10">
    <property type="entry name" value="Cytochrome c-like domain"/>
    <property type="match status" value="2"/>
</dbReference>
<dbReference type="PANTHER" id="PTHR30600:SF10">
    <property type="entry name" value="BLL6722 PROTEIN"/>
    <property type="match status" value="1"/>
</dbReference>
<feature type="signal peptide" evidence="9">
    <location>
        <begin position="1"/>
        <end position="19"/>
    </location>
</feature>
<evidence type="ECO:0000256" key="9">
    <source>
        <dbReference type="SAM" id="SignalP"/>
    </source>
</evidence>
<evidence type="ECO:0000256" key="4">
    <source>
        <dbReference type="ARBA" id="ARBA00022729"/>
    </source>
</evidence>
<dbReference type="RefSeq" id="WP_284297087.1">
    <property type="nucleotide sequence ID" value="NZ_BSSV01000002.1"/>
</dbReference>
<evidence type="ECO:0000313" key="12">
    <source>
        <dbReference type="Proteomes" id="UP001157134"/>
    </source>
</evidence>
<keyword evidence="2 7" id="KW-0349">Heme</keyword>
<evidence type="ECO:0000256" key="8">
    <source>
        <dbReference type="SAM" id="MobiDB-lite"/>
    </source>
</evidence>
<evidence type="ECO:0000259" key="10">
    <source>
        <dbReference type="PROSITE" id="PS51007"/>
    </source>
</evidence>
<feature type="region of interest" description="Disordered" evidence="8">
    <location>
        <begin position="24"/>
        <end position="43"/>
    </location>
</feature>
<name>A0ABQ6HAQ8_9GAMM</name>
<keyword evidence="3 7" id="KW-0479">Metal-binding</keyword>
<comment type="caution">
    <text evidence="11">The sequence shown here is derived from an EMBL/GenBank/DDBJ whole genome shotgun (WGS) entry which is preliminary data.</text>
</comment>
<dbReference type="InterPro" id="IPR036909">
    <property type="entry name" value="Cyt_c-like_dom_sf"/>
</dbReference>
<keyword evidence="12" id="KW-1185">Reference proteome</keyword>
<evidence type="ECO:0000256" key="3">
    <source>
        <dbReference type="ARBA" id="ARBA00022723"/>
    </source>
</evidence>
<feature type="compositionally biased region" description="Polar residues" evidence="8">
    <location>
        <begin position="27"/>
        <end position="41"/>
    </location>
</feature>
<keyword evidence="6 7" id="KW-0408">Iron</keyword>
<evidence type="ECO:0000313" key="11">
    <source>
        <dbReference type="EMBL" id="GLX85208.1"/>
    </source>
</evidence>
<feature type="chain" id="PRO_5046144127" description="Cytochrome c domain-containing protein" evidence="9">
    <location>
        <begin position="20"/>
        <end position="602"/>
    </location>
</feature>
<dbReference type="InterPro" id="IPR004852">
    <property type="entry name" value="Di-haem_cyt_c_peroxidsae"/>
</dbReference>
<dbReference type="InterPro" id="IPR051395">
    <property type="entry name" value="Cytochrome_c_Peroxidase/MauG"/>
</dbReference>
<dbReference type="SUPFAM" id="SSF46626">
    <property type="entry name" value="Cytochrome c"/>
    <property type="match status" value="2"/>
</dbReference>
<evidence type="ECO:0000256" key="6">
    <source>
        <dbReference type="ARBA" id="ARBA00023004"/>
    </source>
</evidence>
<evidence type="ECO:0000256" key="7">
    <source>
        <dbReference type="PROSITE-ProRule" id="PRU00433"/>
    </source>
</evidence>
<reference evidence="11 12" key="1">
    <citation type="submission" date="2023-03" db="EMBL/GenBank/DDBJ databases">
        <title>Thalassotalea loyana LMG 22536T draft genome sequence.</title>
        <authorList>
            <person name="Sawabe T."/>
        </authorList>
    </citation>
    <scope>NUCLEOTIDE SEQUENCE [LARGE SCALE GENOMIC DNA]</scope>
    <source>
        <strain evidence="11 12">LMG 22536</strain>
    </source>
</reference>
<gene>
    <name evidence="11" type="ORF">tloyanaT_14600</name>
</gene>
<keyword evidence="4 9" id="KW-0732">Signal</keyword>
<keyword evidence="5" id="KW-0560">Oxidoreductase</keyword>
<feature type="domain" description="Cytochrome c" evidence="10">
    <location>
        <begin position="256"/>
        <end position="365"/>
    </location>
</feature>
<comment type="subcellular location">
    <subcellularLocation>
        <location evidence="1">Cell envelope</location>
    </subcellularLocation>
</comment>
<proteinExistence type="predicted"/>
<dbReference type="PANTHER" id="PTHR30600">
    <property type="entry name" value="CYTOCHROME C PEROXIDASE-RELATED"/>
    <property type="match status" value="1"/>
</dbReference>
<organism evidence="11 12">
    <name type="scientific">Thalassotalea loyana</name>
    <dbReference type="NCBI Taxonomy" id="280483"/>
    <lineage>
        <taxon>Bacteria</taxon>
        <taxon>Pseudomonadati</taxon>
        <taxon>Pseudomonadota</taxon>
        <taxon>Gammaproteobacteria</taxon>
        <taxon>Alteromonadales</taxon>
        <taxon>Colwelliaceae</taxon>
        <taxon>Thalassotalea</taxon>
    </lineage>
</organism>
<dbReference type="Pfam" id="PF03150">
    <property type="entry name" value="CCP_MauG"/>
    <property type="match status" value="1"/>
</dbReference>
<evidence type="ECO:0000256" key="5">
    <source>
        <dbReference type="ARBA" id="ARBA00023002"/>
    </source>
</evidence>
<dbReference type="Proteomes" id="UP001157134">
    <property type="component" value="Unassembled WGS sequence"/>
</dbReference>
<dbReference type="EMBL" id="BSSV01000002">
    <property type="protein sequence ID" value="GLX85208.1"/>
    <property type="molecule type" value="Genomic_DNA"/>
</dbReference>